<accession>A0A0S7XJ14</accession>
<reference evidence="1 2" key="1">
    <citation type="journal article" date="2015" name="Microbiome">
        <title>Genomic resolution of linkages in carbon, nitrogen, and sulfur cycling among widespread estuary sediment bacteria.</title>
        <authorList>
            <person name="Baker B.J."/>
            <person name="Lazar C.S."/>
            <person name="Teske A.P."/>
            <person name="Dick G.J."/>
        </authorList>
    </citation>
    <scope>NUCLEOTIDE SEQUENCE [LARGE SCALE GENOMIC DNA]</scope>
    <source>
        <strain evidence="1">DG_54_3</strain>
    </source>
</reference>
<dbReference type="EMBL" id="LIZX01000270">
    <property type="protein sequence ID" value="KPJ62406.1"/>
    <property type="molecule type" value="Genomic_DNA"/>
</dbReference>
<name>A0A0S7XJ14_UNCSA</name>
<sequence>MNNQGDHKVAHDIPDDPYKQADLDIRIWRYMSFVKFISLLELKALWFSRLGALEDQFEGTLPKGTRTKMINNSKKWFETFPDPELQNQLLESTDRNVDDGRCTTMVNCWYLGENESSYMWKNYAGDKNGIVIRSTVGRLRRSLWGDPKILRIGKVEYIYFETHDMSTYHGHQAGKRALLKHVKYQDEKELRVITHNDVTMDCLNPDGTEMSDRQKQGPGRFDPKRPGLYVKVQPHLLIESVFVAPNSSGWFLDLVKRIILRYEIDVPVQFSQINQ</sequence>
<dbReference type="Proteomes" id="UP000051861">
    <property type="component" value="Unassembled WGS sequence"/>
</dbReference>
<proteinExistence type="predicted"/>
<evidence type="ECO:0008006" key="3">
    <source>
        <dbReference type="Google" id="ProtNLM"/>
    </source>
</evidence>
<gene>
    <name evidence="1" type="ORF">AMJ44_15635</name>
</gene>
<comment type="caution">
    <text evidence="1">The sequence shown here is derived from an EMBL/GenBank/DDBJ whole genome shotgun (WGS) entry which is preliminary data.</text>
</comment>
<organism evidence="1 2">
    <name type="scientific">candidate division WOR-1 bacterium DG_54_3</name>
    <dbReference type="NCBI Taxonomy" id="1703775"/>
    <lineage>
        <taxon>Bacteria</taxon>
        <taxon>Bacillati</taxon>
        <taxon>Saganbacteria</taxon>
    </lineage>
</organism>
<protein>
    <recommendedName>
        <fullName evidence="3">DUF2971 domain-containing protein</fullName>
    </recommendedName>
</protein>
<evidence type="ECO:0000313" key="2">
    <source>
        <dbReference type="Proteomes" id="UP000051861"/>
    </source>
</evidence>
<evidence type="ECO:0000313" key="1">
    <source>
        <dbReference type="EMBL" id="KPJ62406.1"/>
    </source>
</evidence>
<dbReference type="AlphaFoldDB" id="A0A0S7XJ14"/>